<dbReference type="AlphaFoldDB" id="A0A7J7UUG2"/>
<reference evidence="2 3" key="1">
    <citation type="journal article" date="2020" name="Nature">
        <title>Six reference-quality genomes reveal evolution of bat adaptations.</title>
        <authorList>
            <person name="Jebb D."/>
            <person name="Huang Z."/>
            <person name="Pippel M."/>
            <person name="Hughes G.M."/>
            <person name="Lavrichenko K."/>
            <person name="Devanna P."/>
            <person name="Winkler S."/>
            <person name="Jermiin L.S."/>
            <person name="Skirmuntt E.C."/>
            <person name="Katzourakis A."/>
            <person name="Burkitt-Gray L."/>
            <person name="Ray D.A."/>
            <person name="Sullivan K.A.M."/>
            <person name="Roscito J.G."/>
            <person name="Kirilenko B.M."/>
            <person name="Davalos L.M."/>
            <person name="Corthals A.P."/>
            <person name="Power M.L."/>
            <person name="Jones G."/>
            <person name="Ransome R.D."/>
            <person name="Dechmann D.K.N."/>
            <person name="Locatelli A.G."/>
            <person name="Puechmaille S.J."/>
            <person name="Fedrigo O."/>
            <person name="Jarvis E.D."/>
            <person name="Hiller M."/>
            <person name="Vernes S.C."/>
            <person name="Myers E.W."/>
            <person name="Teeling E.C."/>
        </authorList>
    </citation>
    <scope>NUCLEOTIDE SEQUENCE [LARGE SCALE GENOMIC DNA]</scope>
    <source>
        <strain evidence="2">MPipKuh1</strain>
        <tissue evidence="2">Flight muscle</tissue>
    </source>
</reference>
<accession>A0A7J7UUG2</accession>
<protein>
    <submittedName>
        <fullName evidence="2">Ribosomal RNA adenine dimethylase domain containing 1</fullName>
    </submittedName>
</protein>
<evidence type="ECO:0000313" key="2">
    <source>
        <dbReference type="EMBL" id="KAF6316525.1"/>
    </source>
</evidence>
<evidence type="ECO:0000256" key="1">
    <source>
        <dbReference type="SAM" id="MobiDB-lite"/>
    </source>
</evidence>
<comment type="caution">
    <text evidence="2">The sequence shown here is derived from an EMBL/GenBank/DDBJ whole genome shotgun (WGS) entry which is preliminary data.</text>
</comment>
<proteinExistence type="predicted"/>
<dbReference type="GO" id="GO:0008168">
    <property type="term" value="F:methyltransferase activity"/>
    <property type="evidence" value="ECO:0007669"/>
    <property type="project" value="UniProtKB-KW"/>
</dbReference>
<dbReference type="GO" id="GO:0032259">
    <property type="term" value="P:methylation"/>
    <property type="evidence" value="ECO:0007669"/>
    <property type="project" value="UniProtKB-KW"/>
</dbReference>
<feature type="region of interest" description="Disordered" evidence="1">
    <location>
        <begin position="71"/>
        <end position="108"/>
    </location>
</feature>
<organism evidence="2 3">
    <name type="scientific">Pipistrellus kuhlii</name>
    <name type="common">Kuhl's pipistrelle</name>
    <dbReference type="NCBI Taxonomy" id="59472"/>
    <lineage>
        <taxon>Eukaryota</taxon>
        <taxon>Metazoa</taxon>
        <taxon>Chordata</taxon>
        <taxon>Craniata</taxon>
        <taxon>Vertebrata</taxon>
        <taxon>Euteleostomi</taxon>
        <taxon>Mammalia</taxon>
        <taxon>Eutheria</taxon>
        <taxon>Laurasiatheria</taxon>
        <taxon>Chiroptera</taxon>
        <taxon>Yangochiroptera</taxon>
        <taxon>Vespertilionidae</taxon>
        <taxon>Pipistrellus</taxon>
    </lineage>
</organism>
<gene>
    <name evidence="2" type="ORF">mPipKuh1_015215</name>
</gene>
<evidence type="ECO:0000313" key="3">
    <source>
        <dbReference type="Proteomes" id="UP000558488"/>
    </source>
</evidence>
<keyword evidence="2" id="KW-0489">Methyltransferase</keyword>
<name>A0A7J7UUG2_PIPKU</name>
<dbReference type="Proteomes" id="UP000558488">
    <property type="component" value="Unassembled WGS sequence"/>
</dbReference>
<sequence>MPGVSARGLSLEERRQLAVDLTRVLSLYRPLLDAYIIEFFTDSLWGTLPRSWQEALDGLDPPQLATLLLGMPGEGDVVSPQPVPWPSPGHLSFRPPPSSGRTRARAPD</sequence>
<keyword evidence="2" id="KW-0808">Transferase</keyword>
<dbReference type="EMBL" id="JACAGB010000018">
    <property type="protein sequence ID" value="KAF6316525.1"/>
    <property type="molecule type" value="Genomic_DNA"/>
</dbReference>
<keyword evidence="3" id="KW-1185">Reference proteome</keyword>